<dbReference type="InterPro" id="IPR035706">
    <property type="entry name" value="AAA_9"/>
</dbReference>
<dbReference type="Pfam" id="PF12774">
    <property type="entry name" value="AAA_6"/>
    <property type="match status" value="1"/>
</dbReference>
<feature type="domain" description="Dynein heavy chain coiled coil stalk" evidence="18">
    <location>
        <begin position="1700"/>
        <end position="2038"/>
    </location>
</feature>
<accession>U6GFD7</accession>
<feature type="coiled-coil region" evidence="13">
    <location>
        <begin position="1729"/>
        <end position="1760"/>
    </location>
</feature>
<dbReference type="Pfam" id="PF18198">
    <property type="entry name" value="AAA_lid_11"/>
    <property type="match status" value="1"/>
</dbReference>
<dbReference type="Gene3D" id="3.10.490.20">
    <property type="match status" value="1"/>
</dbReference>
<keyword evidence="3" id="KW-0963">Cytoplasm</keyword>
<feature type="domain" description="Dynein heavy chain ATP-binding dynein motor region" evidence="20">
    <location>
        <begin position="2067"/>
        <end position="2169"/>
    </location>
</feature>
<dbReference type="Pfam" id="PF12781">
    <property type="entry name" value="AAA_9"/>
    <property type="match status" value="1"/>
</dbReference>
<dbReference type="InterPro" id="IPR027417">
    <property type="entry name" value="P-loop_NTPase"/>
</dbReference>
<dbReference type="Pfam" id="PF03028">
    <property type="entry name" value="Dynein_heavy"/>
    <property type="match status" value="1"/>
</dbReference>
<dbReference type="FunFam" id="1.20.920.20:FF:000001">
    <property type="entry name" value="dynein heavy chain 2, axonemal"/>
    <property type="match status" value="1"/>
</dbReference>
<dbReference type="Gene3D" id="1.10.472.130">
    <property type="match status" value="1"/>
</dbReference>
<dbReference type="Gene3D" id="1.10.8.710">
    <property type="match status" value="1"/>
</dbReference>
<dbReference type="Pfam" id="PF17852">
    <property type="entry name" value="Dynein_AAA_lid"/>
    <property type="match status" value="1"/>
</dbReference>
<dbReference type="Gene3D" id="1.10.8.720">
    <property type="entry name" value="Region D6 of dynein motor"/>
    <property type="match status" value="1"/>
</dbReference>
<evidence type="ECO:0000256" key="4">
    <source>
        <dbReference type="ARBA" id="ARBA00022701"/>
    </source>
</evidence>
<dbReference type="Pfam" id="PF12777">
    <property type="entry name" value="MT"/>
    <property type="match status" value="1"/>
</dbReference>
<evidence type="ECO:0000256" key="1">
    <source>
        <dbReference type="ARBA" id="ARBA00004430"/>
    </source>
</evidence>
<keyword evidence="5" id="KW-0547">Nucleotide-binding</keyword>
<dbReference type="Gene3D" id="1.10.8.1220">
    <property type="match status" value="1"/>
</dbReference>
<evidence type="ECO:0000256" key="7">
    <source>
        <dbReference type="ARBA" id="ARBA00023017"/>
    </source>
</evidence>
<reference evidence="25" key="2">
    <citation type="submission" date="2013-10" db="EMBL/GenBank/DDBJ databases">
        <authorList>
            <person name="Aslett M."/>
        </authorList>
    </citation>
    <scope>NUCLEOTIDE SEQUENCE [LARGE SCALE GENOMIC DNA]</scope>
    <source>
        <strain evidence="25">Houghton</strain>
    </source>
</reference>
<dbReference type="SUPFAM" id="SSF52540">
    <property type="entry name" value="P-loop containing nucleoside triphosphate hydrolases"/>
    <property type="match status" value="4"/>
</dbReference>
<dbReference type="FunFam" id="1.20.140.100:FF:000001">
    <property type="entry name" value="dynein heavy chain 17, axonemal"/>
    <property type="match status" value="1"/>
</dbReference>
<keyword evidence="7" id="KW-0243">Dynein</keyword>
<evidence type="ECO:0000259" key="19">
    <source>
        <dbReference type="Pfam" id="PF12780"/>
    </source>
</evidence>
<keyword evidence="4" id="KW-0493">Microtubule</keyword>
<evidence type="ECO:0000256" key="2">
    <source>
        <dbReference type="ARBA" id="ARBA00008887"/>
    </source>
</evidence>
<dbReference type="GO" id="GO:0007018">
    <property type="term" value="P:microtubule-based movement"/>
    <property type="evidence" value="ECO:0007669"/>
    <property type="project" value="InterPro"/>
</dbReference>
<dbReference type="InterPro" id="IPR043160">
    <property type="entry name" value="Dynein_C_barrel"/>
</dbReference>
<feature type="domain" description="Dynein heavy chain hydrolytic ATP-binding dynein motor region" evidence="17">
    <location>
        <begin position="447"/>
        <end position="778"/>
    </location>
</feature>
<dbReference type="GO" id="GO:0005929">
    <property type="term" value="C:cilium"/>
    <property type="evidence" value="ECO:0007669"/>
    <property type="project" value="UniProtKB-SubCell"/>
</dbReference>
<keyword evidence="11" id="KW-0206">Cytoskeleton</keyword>
<reference evidence="25" key="1">
    <citation type="submission" date="2013-10" db="EMBL/GenBank/DDBJ databases">
        <title>Genomic analysis of the causative agents of coccidiosis in chickens.</title>
        <authorList>
            <person name="Reid A.J."/>
            <person name="Blake D."/>
            <person name="Billington K."/>
            <person name="Browne H."/>
            <person name="Dunn M."/>
            <person name="Hung S."/>
            <person name="Kawahara F."/>
            <person name="Miranda-Saavedra D."/>
            <person name="Mourier T."/>
            <person name="Nagra H."/>
            <person name="Otto T.D."/>
            <person name="Rawlings N."/>
            <person name="Sanchez A."/>
            <person name="Sanders M."/>
            <person name="Subramaniam C."/>
            <person name="Tay Y."/>
            <person name="Dear P."/>
            <person name="Doerig C."/>
            <person name="Gruber A."/>
            <person name="Parkinson J."/>
            <person name="Shirley M."/>
            <person name="Wan K.L."/>
            <person name="Berriman M."/>
            <person name="Tomley F."/>
            <person name="Pain A."/>
        </authorList>
    </citation>
    <scope>NUCLEOTIDE SEQUENCE [LARGE SCALE GENOMIC DNA]</scope>
    <source>
        <strain evidence="25">Houghton</strain>
    </source>
</reference>
<evidence type="ECO:0000259" key="23">
    <source>
        <dbReference type="Pfam" id="PF18198"/>
    </source>
</evidence>
<dbReference type="InterPro" id="IPR041658">
    <property type="entry name" value="AAA_lid_11"/>
</dbReference>
<organism evidence="25 26">
    <name type="scientific">Eimeria acervulina</name>
    <name type="common">Coccidian parasite</name>
    <dbReference type="NCBI Taxonomy" id="5801"/>
    <lineage>
        <taxon>Eukaryota</taxon>
        <taxon>Sar</taxon>
        <taxon>Alveolata</taxon>
        <taxon>Apicomplexa</taxon>
        <taxon>Conoidasida</taxon>
        <taxon>Coccidia</taxon>
        <taxon>Eucoccidiorida</taxon>
        <taxon>Eimeriorina</taxon>
        <taxon>Eimeriidae</taxon>
        <taxon>Eimeria</taxon>
    </lineage>
</organism>
<dbReference type="EMBL" id="HG670945">
    <property type="protein sequence ID" value="CDI78971.1"/>
    <property type="molecule type" value="Genomic_DNA"/>
</dbReference>
<dbReference type="OMA" id="MACCIAL"/>
<feature type="compositionally biased region" description="Polar residues" evidence="14">
    <location>
        <begin position="2558"/>
        <end position="2574"/>
    </location>
</feature>
<keyword evidence="12" id="KW-0966">Cell projection</keyword>
<feature type="domain" description="Dynein heavy chain linker" evidence="16">
    <location>
        <begin position="12"/>
        <end position="312"/>
    </location>
</feature>
<dbReference type="Gene3D" id="3.40.50.300">
    <property type="entry name" value="P-loop containing nucleotide triphosphate hydrolases"/>
    <property type="match status" value="5"/>
</dbReference>
<evidence type="ECO:0000259" key="18">
    <source>
        <dbReference type="Pfam" id="PF12777"/>
    </source>
</evidence>
<dbReference type="InterPro" id="IPR024743">
    <property type="entry name" value="Dynein_HC_stalk"/>
</dbReference>
<dbReference type="FunFam" id="3.40.50.300:FF:000063">
    <property type="entry name" value="dynein heavy chain 6, axonemal"/>
    <property type="match status" value="1"/>
</dbReference>
<dbReference type="Gene3D" id="1.20.1270.280">
    <property type="match status" value="1"/>
</dbReference>
<evidence type="ECO:0000256" key="9">
    <source>
        <dbReference type="ARBA" id="ARBA00023069"/>
    </source>
</evidence>
<dbReference type="GO" id="GO:0030286">
    <property type="term" value="C:dynein complex"/>
    <property type="evidence" value="ECO:0007669"/>
    <property type="project" value="UniProtKB-KW"/>
</dbReference>
<dbReference type="Gene3D" id="1.20.920.20">
    <property type="match status" value="1"/>
</dbReference>
<dbReference type="InterPro" id="IPR042219">
    <property type="entry name" value="AAA_lid_11_sf"/>
</dbReference>
<dbReference type="GeneID" id="25268987"/>
<protein>
    <submittedName>
        <fullName evidence="25">Dynein heavy chain 10 axonemal, related</fullName>
    </submittedName>
</protein>
<dbReference type="GO" id="GO:0051959">
    <property type="term" value="F:dynein light intermediate chain binding"/>
    <property type="evidence" value="ECO:0007669"/>
    <property type="project" value="InterPro"/>
</dbReference>
<evidence type="ECO:0000256" key="13">
    <source>
        <dbReference type="SAM" id="Coils"/>
    </source>
</evidence>
<dbReference type="Pfam" id="PF18199">
    <property type="entry name" value="Dynein_C"/>
    <property type="match status" value="1"/>
</dbReference>
<feature type="domain" description="Dynein heavy chain 3 AAA+ lid" evidence="22">
    <location>
        <begin position="1279"/>
        <end position="1371"/>
    </location>
</feature>
<dbReference type="Pfam" id="PF17857">
    <property type="entry name" value="AAA_lid_1"/>
    <property type="match status" value="1"/>
</dbReference>
<dbReference type="InterPro" id="IPR004273">
    <property type="entry name" value="Dynein_heavy_D6_P-loop"/>
</dbReference>
<dbReference type="InterPro" id="IPR041466">
    <property type="entry name" value="Dynein_AAA5_ext"/>
</dbReference>
<dbReference type="GO" id="GO:0005874">
    <property type="term" value="C:microtubule"/>
    <property type="evidence" value="ECO:0007669"/>
    <property type="project" value="UniProtKB-KW"/>
</dbReference>
<dbReference type="OrthoDB" id="346330at2759"/>
<dbReference type="GO" id="GO:0045505">
    <property type="term" value="F:dynein intermediate chain binding"/>
    <property type="evidence" value="ECO:0007669"/>
    <property type="project" value="InterPro"/>
</dbReference>
<dbReference type="GO" id="GO:0005524">
    <property type="term" value="F:ATP binding"/>
    <property type="evidence" value="ECO:0007669"/>
    <property type="project" value="UniProtKB-KW"/>
</dbReference>
<dbReference type="InterPro" id="IPR035699">
    <property type="entry name" value="AAA_6"/>
</dbReference>
<comment type="similarity">
    <text evidence="2">Belongs to the dynein heavy chain family.</text>
</comment>
<evidence type="ECO:0000256" key="3">
    <source>
        <dbReference type="ARBA" id="ARBA00022490"/>
    </source>
</evidence>
<feature type="region of interest" description="Disordered" evidence="14">
    <location>
        <begin position="2551"/>
        <end position="2575"/>
    </location>
</feature>
<evidence type="ECO:0000256" key="12">
    <source>
        <dbReference type="ARBA" id="ARBA00023273"/>
    </source>
</evidence>
<dbReference type="Gene3D" id="1.20.140.100">
    <property type="entry name" value="Dynein heavy chain, N-terminal domain 2"/>
    <property type="match status" value="1"/>
</dbReference>
<feature type="domain" description="Dynein heavy chain AAA 5 extension" evidence="21">
    <location>
        <begin position="941"/>
        <end position="1059"/>
    </location>
</feature>
<evidence type="ECO:0000313" key="25">
    <source>
        <dbReference type="EMBL" id="CDI78971.1"/>
    </source>
</evidence>
<keyword evidence="6" id="KW-0067">ATP-binding</keyword>
<dbReference type="InterPro" id="IPR041589">
    <property type="entry name" value="DNAH3_AAA_lid_1"/>
</dbReference>
<dbReference type="Gene3D" id="3.20.180.20">
    <property type="entry name" value="Dynein heavy chain, N-terminal domain 2"/>
    <property type="match status" value="1"/>
</dbReference>
<dbReference type="RefSeq" id="XP_013250868.1">
    <property type="nucleotide sequence ID" value="XM_013395414.1"/>
</dbReference>
<dbReference type="InterPro" id="IPR026983">
    <property type="entry name" value="DHC"/>
</dbReference>
<feature type="coiled-coil region" evidence="13">
    <location>
        <begin position="1921"/>
        <end position="1990"/>
    </location>
</feature>
<evidence type="ECO:0000259" key="21">
    <source>
        <dbReference type="Pfam" id="PF17852"/>
    </source>
</evidence>
<evidence type="ECO:0000256" key="5">
    <source>
        <dbReference type="ARBA" id="ARBA00022741"/>
    </source>
</evidence>
<evidence type="ECO:0000259" key="22">
    <source>
        <dbReference type="Pfam" id="PF17857"/>
    </source>
</evidence>
<evidence type="ECO:0000256" key="11">
    <source>
        <dbReference type="ARBA" id="ARBA00023212"/>
    </source>
</evidence>
<keyword evidence="26" id="KW-1185">Reference proteome</keyword>
<evidence type="ECO:0000256" key="14">
    <source>
        <dbReference type="SAM" id="MobiDB-lite"/>
    </source>
</evidence>
<dbReference type="InterPro" id="IPR013602">
    <property type="entry name" value="Dynein_heavy_linker"/>
</dbReference>
<dbReference type="Gene3D" id="1.20.58.1120">
    <property type="match status" value="1"/>
</dbReference>
<sequence>MQRLRITGLGVQEEMKLEKDIAKIESCWRQQTVETAKYKNDGSRYVLKSNDELRMLLDDNLLQLQSMLGSRFASTVLEKIRKWEKSLNIIREVLDAWLQVQRRWMYLDGIFTESIDIRLQLPEEAKKFDVINRRFLSIMKQTNENPNVLSAFCLENRLGEMKSLAAELDSCQRSLSDYLDAKRIMYPRFYFISDDELLSVLGSSGHEAVQPLMLKLFDNCKKLQIDGSGQVTFSLTHQGLSIVSQSHRPLPIFMSSDPGSRNFASFQVCGMESEEGEAYRFYEPVVTEGPAEEWMATVDEAMKVSLHRIAKEGVFMYGCEPRTQWITEQLGMVACVGSRIWWTWRVEDAFERIEQGDKNALRDEVAIQRQQVSTLIEVVRKPLEYRARKKVNTLIILDVHARDLVEKFVQNAVFSANSFEWESQLRFYWDISIDDIEIRQCTGKFRYGYEYQGLNGHLVITPLTDRCIMTLTTALTFSLGGAPAGPAGTGKTETVKDLAKSLAIRCVVQNCGEGLDYKAMGTIFSGLVQTGFWGCFDEFNRINPEVLSVVSAQIKAIQTSLQNGKGSVELLGKSLKFVPTVGIFVTMNPGYAGRSELPDNLKALFRPATMTVPDMAMICEIMLISEGFQEARILARKMTVLYKLAAAQLSKQYFYDFQLRALKAVLVIAGSMKRDAPDTPDDLLLMRALRDMNIPKLVKPDVPLFLGLLSDLFPNVTCDRLALPKLKEAIEQELESKGFKCRSKREFDNQVDKVVQLYETMETRHSTMVVGTTGGGKTVIIETLAAAHKVAFDEVVKVLPINPKAQGTDELYGVLDPVSRDWTDGLLSKIFRDANQPLPVGRKEKRFILFDGDVDAVWVESMNSVMDDNKLLTLSNGERIRLEKHCALLFEVSDLKYASPATVSRCGMVYVDQRDLGSFPYYDAWARSKSSEQLLEVLDYLWEKYVPQCLAFILHDKGRDDEAPVPAKCIYRTDVSMVAQLCKIMDIMVPEALYAEPNPEKLENAFLFALVWSLGATLKGEEQPRLDVLLKTLSGKASISQSLFDSFYELQSNSWLSWESKVPQYCPEAGISFTSIFVPTTDTVRAMWLLQGFASKALPTLFIGESGTAKSIMTKSWLDTLDNEEYLQLQMNFSSRTSSLDFQKALEDNIDKRIGRVYGPPSGKILKVFLDDLNMPTVDIYGTQQPIALLKFVMGRMFFYERGKDLEKIILKDVHFLGAMNPPGNGRNSVDPRAISQFFCFNIQSPSQESVKRILSTILDLKFGSDCTALKPVLTKLPAATLALYEGVVEKMMRTPKKFHYIFNMRDLSRIYQGIWHANLPPSIDGKSVLRLWRHESLRVFEDRLIDEEEKQYLEHIKLKQIIEDTFPDCSEHALRDPLVWTEFPSALKLLEAEEKADSPNRSYDDHASFEEIRPLLERLLELHNFDRKPMHLVMFEDVIAHLARVHRIIRMERGHGLLVGMGGSGKRSVATLAIYISGYNHFSLSPMRSYGEADLKEDLRQLITLAVKERQCLLFSDADIKLECFLEYINNLLTVGMVPALFADDQKDALIAAIRGAAKEDGAREDALWNYAMNRAKGNMHVLLAMSPSGDALRNRCRNFPGLVSCTSVDWFQPWPVSALAAVATVLLQNEDLPKEHRTVIEEHVVKIHDSVTTIYAPEFEAKLGRATFSTPKNYLDFLKTYKGMLRAKRSSIDQLSTRLEGGLQKMNSAAESIKIMNTQVAAKKIVVDEKKRSIEELIRSINEKSAKASQRKEEARATERQISQDQVTINQEKASADEALAEAIPALEAAARALENLDKKDITEIKAFMTPPKPVMNVCMCVVVLRPLGKENEADGWNGAKAMLNDVNFLKSLVEYPKDNISDRQVKKVMEYFNKDPDSFTSEKMSKISKAGNGLLTWVKAMLQYHEVAKGVEPKRRLVAELQQKQDEAEANLTKIREELRLLEEQMAELMSEQKKQTETSREVEAEAKLMERRLEAACKLIDGLESERRRWTEDHEACSDTRTRLVGSCLIGAAFLSYAGPYTLEFRNRMVYEHWALGVKESGIPINDPFKIEGLLTSDADIAKWNKEGLPANEMSIQNGILTTMSSRWPLCIDPQMQAVKWIQHREEERSLVTKTFTDDYMKYLELAIQYGKPFLFESVETEIDPSIDPILERNLTIQNGQKVVTMSGLAEQMLAIVVGNEVPELESQRQELVQRMSEGRLMLKKRQEFYSVAKRGSVVYFSMDGMRNLSPMLEYSLDAFLHTFRVALREARQDRILENRLKSLVDKVTQLSYDYISLGLFESQRLIFAFHLTTMIMRHDGKLPEEELDFFLKGSTTISEGETKPEALSWIPDSGWNDLFKLSAVSPAFQGLRESVLAEPQAWKEWAEDDWAEKADMPGQWNRVLSPFQKLIVVRVFRVDRVHNAIKNFIQWRLNEHYVQSPTLQGDSADMKKPHKGFRLWLTTQPTQEFPLSILQASLKVVTEPPDGLRANLQTSYSLFREDAFEQCAHPAYPTLVYTLSFFHAVVQERRKYGKIGWNVPYDFNESDLSISLSLVKMYLSKSLKSPEGLPSEGGSQSAELQPGGTSPTASEIPWETLRYLIGEAMYGGRVTDDFDRRVLATYLEEYLGEFVFDSYRQFSFCKLPISYGLPPDSSTAGHIEFIKVFATTLRCICTICTFLASNTPEVFGLHTNAEIGYFVENAKSIWHGLLKINIANSSGNTSDSGVGNLKEEALVATISEILGKLPEKGLYMTAGSETPTPIQVVLAQVSPRDLDALALSLQAGFLPTEWRALSPPSLKPLGSWLSHLMRRIDQYTAWIAQARGSLTCYWLGGLHMPDSFLTALIQVTSRKKEIALDKLVLSTEVTQFTASSQIEESLEHGAYLEGMYIEGARWDGFSGLLAPQTPRKLFEEMPLVKVIPIESNRMNIRNLLRTPVYATEGRRNAMGEGWVFDAWLPFSEHASFWVLSGTALVLQTSD</sequence>
<keyword evidence="9" id="KW-0969">Cilium</keyword>
<keyword evidence="10" id="KW-0505">Motor protein</keyword>
<dbReference type="InterPro" id="IPR042222">
    <property type="entry name" value="Dynein_2_N"/>
</dbReference>
<comment type="subcellular location">
    <subcellularLocation>
        <location evidence="1">Cytoplasm</location>
        <location evidence="1">Cytoskeleton</location>
        <location evidence="1">Cilium axoneme</location>
    </subcellularLocation>
</comment>
<dbReference type="Pfam" id="PF12775">
    <property type="entry name" value="AAA_7"/>
    <property type="match status" value="1"/>
</dbReference>
<feature type="domain" description="Dynein heavy chain C-terminal" evidence="24">
    <location>
        <begin position="2757"/>
        <end position="2959"/>
    </location>
</feature>
<dbReference type="VEuPathDB" id="ToxoDB:EAH_00009170"/>
<feature type="domain" description="Dynein heavy chain region D6 P-loop" evidence="15">
    <location>
        <begin position="2434"/>
        <end position="2466"/>
    </location>
</feature>
<dbReference type="Pfam" id="PF12780">
    <property type="entry name" value="AAA_8"/>
    <property type="match status" value="1"/>
</dbReference>
<evidence type="ECO:0000256" key="10">
    <source>
        <dbReference type="ARBA" id="ARBA00023175"/>
    </source>
</evidence>
<evidence type="ECO:0000259" key="15">
    <source>
        <dbReference type="Pfam" id="PF03028"/>
    </source>
</evidence>
<evidence type="ECO:0000259" key="16">
    <source>
        <dbReference type="Pfam" id="PF08393"/>
    </source>
</evidence>
<dbReference type="InterPro" id="IPR043157">
    <property type="entry name" value="Dynein_AAA1S"/>
</dbReference>
<dbReference type="InterPro" id="IPR024317">
    <property type="entry name" value="Dynein_heavy_chain_D4_dom"/>
</dbReference>
<evidence type="ECO:0000256" key="8">
    <source>
        <dbReference type="ARBA" id="ARBA00023054"/>
    </source>
</evidence>
<dbReference type="PANTHER" id="PTHR22878:SF63">
    <property type="entry name" value="DYNEIN AXONEMAL HEAVY CHAIN 10"/>
    <property type="match status" value="1"/>
</dbReference>
<name>U6GFD7_EIMAC</name>
<evidence type="ECO:0000259" key="24">
    <source>
        <dbReference type="Pfam" id="PF18199"/>
    </source>
</evidence>
<dbReference type="FunFam" id="3.10.490.20:FF:000006">
    <property type="entry name" value="Dynein axonemal heavy chain 10"/>
    <property type="match status" value="1"/>
</dbReference>
<dbReference type="FunFam" id="1.20.58.1120:FF:000001">
    <property type="entry name" value="dynein heavy chain 2, axonemal"/>
    <property type="match status" value="1"/>
</dbReference>
<dbReference type="InterPro" id="IPR042228">
    <property type="entry name" value="Dynein_linker_3"/>
</dbReference>
<evidence type="ECO:0000313" key="26">
    <source>
        <dbReference type="Proteomes" id="UP000018050"/>
    </source>
</evidence>
<dbReference type="Pfam" id="PF08393">
    <property type="entry name" value="DHC_N2"/>
    <property type="match status" value="1"/>
</dbReference>
<proteinExistence type="inferred from homology"/>
<dbReference type="PANTHER" id="PTHR22878">
    <property type="entry name" value="DYNEIN HEAVY CHAIN 6, AXONEMAL-LIKE-RELATED"/>
    <property type="match status" value="1"/>
</dbReference>
<gene>
    <name evidence="25" type="ORF">EAH_00009170</name>
</gene>
<feature type="domain" description="Dynein heavy chain AAA lid" evidence="23">
    <location>
        <begin position="2499"/>
        <end position="2678"/>
    </location>
</feature>
<evidence type="ECO:0000259" key="17">
    <source>
        <dbReference type="Pfam" id="PF12774"/>
    </source>
</evidence>
<evidence type="ECO:0000256" key="6">
    <source>
        <dbReference type="ARBA" id="ARBA00022840"/>
    </source>
</evidence>
<dbReference type="Gene3D" id="1.20.920.30">
    <property type="match status" value="1"/>
</dbReference>
<dbReference type="FunFam" id="1.10.8.710:FF:000001">
    <property type="entry name" value="Dynein axonemal heavy chain 2"/>
    <property type="match status" value="1"/>
</dbReference>
<dbReference type="Proteomes" id="UP000018050">
    <property type="component" value="Unassembled WGS sequence"/>
</dbReference>
<dbReference type="InterPro" id="IPR041228">
    <property type="entry name" value="Dynein_C"/>
</dbReference>
<feature type="domain" description="Dynein heavy chain AAA module D4" evidence="19">
    <location>
        <begin position="1431"/>
        <end position="1685"/>
    </location>
</feature>
<keyword evidence="8 13" id="KW-0175">Coiled coil</keyword>
<evidence type="ECO:0000259" key="20">
    <source>
        <dbReference type="Pfam" id="PF12781"/>
    </source>
</evidence>